<evidence type="ECO:0000313" key="2">
    <source>
        <dbReference type="EMBL" id="MUK89738.1"/>
    </source>
</evidence>
<dbReference type="AlphaFoldDB" id="A0A6N8FQA3"/>
<dbReference type="Proteomes" id="UP000469125">
    <property type="component" value="Unassembled WGS sequence"/>
</dbReference>
<organism evidence="2 3">
    <name type="scientific">Ornithinibacillus caprae</name>
    <dbReference type="NCBI Taxonomy" id="2678566"/>
    <lineage>
        <taxon>Bacteria</taxon>
        <taxon>Bacillati</taxon>
        <taxon>Bacillota</taxon>
        <taxon>Bacilli</taxon>
        <taxon>Bacillales</taxon>
        <taxon>Bacillaceae</taxon>
        <taxon>Ornithinibacillus</taxon>
    </lineage>
</organism>
<comment type="caution">
    <text evidence="2">The sequence shown here is derived from an EMBL/GenBank/DDBJ whole genome shotgun (WGS) entry which is preliminary data.</text>
</comment>
<accession>A0A6N8FQA3</accession>
<reference evidence="2 3" key="1">
    <citation type="submission" date="2019-11" db="EMBL/GenBank/DDBJ databases">
        <authorList>
            <person name="Li X."/>
        </authorList>
    </citation>
    <scope>NUCLEOTIDE SEQUENCE [LARGE SCALE GENOMIC DNA]</scope>
    <source>
        <strain evidence="2 3">L9</strain>
    </source>
</reference>
<name>A0A6N8FQA3_9BACI</name>
<dbReference type="RefSeq" id="WP_155669861.1">
    <property type="nucleotide sequence ID" value="NZ_WOCA01000014.1"/>
</dbReference>
<keyword evidence="3" id="KW-1185">Reference proteome</keyword>
<dbReference type="SUPFAM" id="SSF54593">
    <property type="entry name" value="Glyoxalase/Bleomycin resistance protein/Dihydroxybiphenyl dioxygenase"/>
    <property type="match status" value="1"/>
</dbReference>
<feature type="domain" description="Glyoxalase-like" evidence="1">
    <location>
        <begin position="4"/>
        <end position="183"/>
    </location>
</feature>
<evidence type="ECO:0000313" key="3">
    <source>
        <dbReference type="Proteomes" id="UP000469125"/>
    </source>
</evidence>
<proteinExistence type="predicted"/>
<dbReference type="PANTHER" id="PTHR40265">
    <property type="entry name" value="BLL2707 PROTEIN"/>
    <property type="match status" value="1"/>
</dbReference>
<sequence>MLALDHIVLAGKNIEEDSTNYGRKFAIKAIKGGEHDEWGTYNYLAYFSNESYLEWLGIQDIEKAKNSANPLIQHLVYEIDNHVLAPFQFALRTNNMDHYVEHFKDNNIPYHGPFFGQRKRPDGSNLTWRMLFPAYDHTKEMLPFLIEWGSDSGGPSIKSLSNPQAILNIYFGGIDKERFEQIYQLKPKRLLKNQFTLQNAKILFSDERKLSFDLA</sequence>
<dbReference type="InterPro" id="IPR025870">
    <property type="entry name" value="Glyoxalase-like_dom"/>
</dbReference>
<dbReference type="Pfam" id="PF13468">
    <property type="entry name" value="Glyoxalase_3"/>
    <property type="match status" value="1"/>
</dbReference>
<dbReference type="InterPro" id="IPR029068">
    <property type="entry name" value="Glyas_Bleomycin-R_OHBP_Dase"/>
</dbReference>
<protein>
    <recommendedName>
        <fullName evidence="1">Glyoxalase-like domain-containing protein</fullName>
    </recommendedName>
</protein>
<dbReference type="EMBL" id="WOCA01000014">
    <property type="protein sequence ID" value="MUK89738.1"/>
    <property type="molecule type" value="Genomic_DNA"/>
</dbReference>
<gene>
    <name evidence="2" type="ORF">GMD78_15315</name>
</gene>
<evidence type="ECO:0000259" key="1">
    <source>
        <dbReference type="Pfam" id="PF13468"/>
    </source>
</evidence>
<dbReference type="Gene3D" id="3.10.180.10">
    <property type="entry name" value="2,3-Dihydroxybiphenyl 1,2-Dioxygenase, domain 1"/>
    <property type="match status" value="1"/>
</dbReference>
<dbReference type="PANTHER" id="PTHR40265:SF1">
    <property type="entry name" value="GLYOXALASE-LIKE DOMAIN-CONTAINING PROTEIN"/>
    <property type="match status" value="1"/>
</dbReference>